<dbReference type="AlphaFoldDB" id="A0A0A9BGA6"/>
<accession>A0A0A9BGA6</accession>
<sequence>MSRACPCFFISRFWLDGIWDCIDGINSLLKGLE</sequence>
<protein>
    <submittedName>
        <fullName evidence="1">Uncharacterized protein</fullName>
    </submittedName>
</protein>
<reference evidence="1" key="2">
    <citation type="journal article" date="2015" name="Data Brief">
        <title>Shoot transcriptome of the giant reed, Arundo donax.</title>
        <authorList>
            <person name="Barrero R.A."/>
            <person name="Guerrero F.D."/>
            <person name="Moolhuijzen P."/>
            <person name="Goolsby J.A."/>
            <person name="Tidwell J."/>
            <person name="Bellgard S.E."/>
            <person name="Bellgard M.I."/>
        </authorList>
    </citation>
    <scope>NUCLEOTIDE SEQUENCE</scope>
    <source>
        <tissue evidence="1">Shoot tissue taken approximately 20 cm above the soil surface</tissue>
    </source>
</reference>
<name>A0A0A9BGA6_ARUDO</name>
<reference evidence="1" key="1">
    <citation type="submission" date="2014-09" db="EMBL/GenBank/DDBJ databases">
        <authorList>
            <person name="Magalhaes I.L.F."/>
            <person name="Oliveira U."/>
            <person name="Santos F.R."/>
            <person name="Vidigal T.H.D.A."/>
            <person name="Brescovit A.D."/>
            <person name="Santos A.J."/>
        </authorList>
    </citation>
    <scope>NUCLEOTIDE SEQUENCE</scope>
    <source>
        <tissue evidence="1">Shoot tissue taken approximately 20 cm above the soil surface</tissue>
    </source>
</reference>
<proteinExistence type="predicted"/>
<evidence type="ECO:0000313" key="1">
    <source>
        <dbReference type="EMBL" id="JAD58337.1"/>
    </source>
</evidence>
<organism evidence="1">
    <name type="scientific">Arundo donax</name>
    <name type="common">Giant reed</name>
    <name type="synonym">Donax arundinaceus</name>
    <dbReference type="NCBI Taxonomy" id="35708"/>
    <lineage>
        <taxon>Eukaryota</taxon>
        <taxon>Viridiplantae</taxon>
        <taxon>Streptophyta</taxon>
        <taxon>Embryophyta</taxon>
        <taxon>Tracheophyta</taxon>
        <taxon>Spermatophyta</taxon>
        <taxon>Magnoliopsida</taxon>
        <taxon>Liliopsida</taxon>
        <taxon>Poales</taxon>
        <taxon>Poaceae</taxon>
        <taxon>PACMAD clade</taxon>
        <taxon>Arundinoideae</taxon>
        <taxon>Arundineae</taxon>
        <taxon>Arundo</taxon>
    </lineage>
</organism>
<dbReference type="EMBL" id="GBRH01239558">
    <property type="protein sequence ID" value="JAD58337.1"/>
    <property type="molecule type" value="Transcribed_RNA"/>
</dbReference>